<feature type="region of interest" description="Disordered" evidence="1">
    <location>
        <begin position="78"/>
        <end position="97"/>
    </location>
</feature>
<feature type="region of interest" description="Disordered" evidence="1">
    <location>
        <begin position="27"/>
        <end position="50"/>
    </location>
</feature>
<dbReference type="STRING" id="216938.SHELI_v1c09380"/>
<proteinExistence type="predicted"/>
<gene>
    <name evidence="3" type="ORF">SHELI_v1c09380</name>
</gene>
<organism evidence="3 4">
    <name type="scientific">Spiroplasma helicoides</name>
    <dbReference type="NCBI Taxonomy" id="216938"/>
    <lineage>
        <taxon>Bacteria</taxon>
        <taxon>Bacillati</taxon>
        <taxon>Mycoplasmatota</taxon>
        <taxon>Mollicutes</taxon>
        <taxon>Entomoplasmatales</taxon>
        <taxon>Spiroplasmataceae</taxon>
        <taxon>Spiroplasma</taxon>
    </lineage>
</organism>
<feature type="signal peptide" evidence="2">
    <location>
        <begin position="1"/>
        <end position="23"/>
    </location>
</feature>
<dbReference type="EMBL" id="CP017015">
    <property type="protein sequence ID" value="AOG60887.1"/>
    <property type="molecule type" value="Genomic_DNA"/>
</dbReference>
<feature type="chain" id="PRO_5008554073" description="Lipoprotein" evidence="2">
    <location>
        <begin position="24"/>
        <end position="329"/>
    </location>
</feature>
<dbReference type="KEGG" id="shj:SHELI_v1c09380"/>
<reference evidence="3 4" key="1">
    <citation type="submission" date="2016-08" db="EMBL/GenBank/DDBJ databases">
        <title>Complete genome sequence of Spiroplasma helicoides TABS-2 (DSM 22551).</title>
        <authorList>
            <person name="Shen W.-Y."/>
            <person name="Lo W.-S."/>
            <person name="Lai Y.-C."/>
            <person name="Kuo C.-H."/>
        </authorList>
    </citation>
    <scope>NUCLEOTIDE SEQUENCE [LARGE SCALE GENOMIC DNA]</scope>
    <source>
        <strain evidence="3 4">TABS-2</strain>
    </source>
</reference>
<evidence type="ECO:0000313" key="3">
    <source>
        <dbReference type="EMBL" id="AOG60887.1"/>
    </source>
</evidence>
<dbReference type="AlphaFoldDB" id="A0A1B3SLU5"/>
<accession>A0A1B3SLU5</accession>
<protein>
    <recommendedName>
        <fullName evidence="5">Lipoprotein</fullName>
    </recommendedName>
</protein>
<dbReference type="NCBIfam" id="NF038029">
    <property type="entry name" value="LP_plasma"/>
    <property type="match status" value="1"/>
</dbReference>
<evidence type="ECO:0000256" key="1">
    <source>
        <dbReference type="SAM" id="MobiDB-lite"/>
    </source>
</evidence>
<dbReference type="InterPro" id="IPR054816">
    <property type="entry name" value="Lipoprotein_mollicutes-type_CS"/>
</dbReference>
<keyword evidence="4" id="KW-1185">Reference proteome</keyword>
<dbReference type="NCBIfam" id="NF045726">
    <property type="entry name" value="XXplasma_LP"/>
    <property type="match status" value="1"/>
</dbReference>
<dbReference type="PROSITE" id="PS51257">
    <property type="entry name" value="PROKAR_LIPOPROTEIN"/>
    <property type="match status" value="1"/>
</dbReference>
<evidence type="ECO:0008006" key="5">
    <source>
        <dbReference type="Google" id="ProtNLM"/>
    </source>
</evidence>
<evidence type="ECO:0000313" key="4">
    <source>
        <dbReference type="Proteomes" id="UP000094378"/>
    </source>
</evidence>
<dbReference type="RefSeq" id="WP_069117171.1">
    <property type="nucleotide sequence ID" value="NZ_CP017015.1"/>
</dbReference>
<name>A0A1B3SLU5_9MOLU</name>
<dbReference type="Proteomes" id="UP000094378">
    <property type="component" value="Chromosome"/>
</dbReference>
<sequence length="329" mass="36537">MKKLLSILATTGLVASSSSVAVACNKNNASDKDSNSDGNGNESNDTDLDFGQDFKDQQVRIYEGIWVKIKVSKPKKGAEIKASNDSELSLSSEVNKKEDTDGSGEFVLKIRGLKAKDSIQVDVTYNEVRKSINVKVYEDKVNPYFMQTDDCEIPKQSDNNKNFNFPTVELKNSKAKDNDKKVPAVNFSVKSSDENIVKSSIKKELINSLNSQTAEVVLEGVNEGQANITVSYNDTSMTFTVTVGNKYDLGNLVKQKFEVTTEQNNEDGIVKIILAYLESIGYKVDSFPKQLVKRNFKAATNDTQGQIQINAYYKSTLFLFNCIVKFSLK</sequence>
<evidence type="ECO:0000256" key="2">
    <source>
        <dbReference type="SAM" id="SignalP"/>
    </source>
</evidence>
<keyword evidence="2" id="KW-0732">Signal</keyword>